<accession>A0A7U7EQU8</accession>
<comment type="caution">
    <text evidence="2">The sequence shown here is derived from an EMBL/GenBank/DDBJ whole genome shotgun (WGS) entry which is preliminary data.</text>
</comment>
<proteinExistence type="predicted"/>
<evidence type="ECO:0000259" key="1">
    <source>
        <dbReference type="Pfam" id="PF16220"/>
    </source>
</evidence>
<keyword evidence="3" id="KW-1185">Reference proteome</keyword>
<reference evidence="2 3" key="1">
    <citation type="submission" date="2020-08" db="EMBL/GenBank/DDBJ databases">
        <authorList>
            <person name="Criscuolo A."/>
        </authorList>
    </citation>
    <scope>NUCLEOTIDE SEQUENCE [LARGE SCALE GENOMIC DNA]</scope>
    <source>
        <strain evidence="2">CIP111764</strain>
    </source>
</reference>
<dbReference type="AlphaFoldDB" id="A0A7U7EQU8"/>
<organism evidence="2 3">
    <name type="scientific">Zestomonas carbonaria</name>
    <dbReference type="NCBI Taxonomy" id="2762745"/>
    <lineage>
        <taxon>Bacteria</taxon>
        <taxon>Pseudomonadati</taxon>
        <taxon>Pseudomonadota</taxon>
        <taxon>Gammaproteobacteria</taxon>
        <taxon>Pseudomonadales</taxon>
        <taxon>Pseudomonadaceae</taxon>
        <taxon>Zestomonas</taxon>
    </lineage>
</organism>
<evidence type="ECO:0000313" key="2">
    <source>
        <dbReference type="EMBL" id="CAD5108470.1"/>
    </source>
</evidence>
<dbReference type="Proteomes" id="UP000583387">
    <property type="component" value="Unassembled WGS sequence"/>
</dbReference>
<feature type="domain" description="FecR N-terminal" evidence="1">
    <location>
        <begin position="19"/>
        <end position="56"/>
    </location>
</feature>
<evidence type="ECO:0000313" key="3">
    <source>
        <dbReference type="Proteomes" id="UP000583387"/>
    </source>
</evidence>
<name>A0A7U7EQU8_9GAMM</name>
<dbReference type="EMBL" id="CAJFCI010000054">
    <property type="protein sequence ID" value="CAD5108470.1"/>
    <property type="molecule type" value="Genomic_DNA"/>
</dbReference>
<dbReference type="Pfam" id="PF16220">
    <property type="entry name" value="DUF4880"/>
    <property type="match status" value="1"/>
</dbReference>
<protein>
    <recommendedName>
        <fullName evidence="1">FecR N-terminal domain-containing protein</fullName>
    </recommendedName>
</protein>
<dbReference type="InterPro" id="IPR032623">
    <property type="entry name" value="FecR_N"/>
</dbReference>
<sequence length="76" mass="8576">METPVRNHDNLTDTEIFARAVDLLLKITDEPDEPAHARNLAAWLDASPRHRAALVELDMLWEATGEVLSSVRNARE</sequence>
<gene>
    <name evidence="2" type="ORF">PSEWESI4_02756</name>
</gene>